<dbReference type="Proteomes" id="UP000316759">
    <property type="component" value="Unassembled WGS sequence"/>
</dbReference>
<feature type="compositionally biased region" description="Basic residues" evidence="1">
    <location>
        <begin position="1"/>
        <end position="15"/>
    </location>
</feature>
<gene>
    <name evidence="2" type="ORF">FGIG_12297</name>
</gene>
<dbReference type="EMBL" id="SUNJ01006540">
    <property type="protein sequence ID" value="TPP62694.1"/>
    <property type="molecule type" value="Genomic_DNA"/>
</dbReference>
<sequence>MNSKSPRRIGLKTRGRSSLEKSKSKSFLKPSRNLTPEPKQQNFCAVIDRRHIIGDITRGNKFTEVGEE</sequence>
<name>A0A504YMZ9_FASGI</name>
<accession>A0A504YMZ9</accession>
<evidence type="ECO:0000313" key="2">
    <source>
        <dbReference type="EMBL" id="TPP62694.1"/>
    </source>
</evidence>
<feature type="region of interest" description="Disordered" evidence="1">
    <location>
        <begin position="1"/>
        <end position="41"/>
    </location>
</feature>
<keyword evidence="3" id="KW-1185">Reference proteome</keyword>
<evidence type="ECO:0000256" key="1">
    <source>
        <dbReference type="SAM" id="MobiDB-lite"/>
    </source>
</evidence>
<feature type="compositionally biased region" description="Polar residues" evidence="1">
    <location>
        <begin position="32"/>
        <end position="41"/>
    </location>
</feature>
<proteinExistence type="predicted"/>
<comment type="caution">
    <text evidence="2">The sequence shown here is derived from an EMBL/GenBank/DDBJ whole genome shotgun (WGS) entry which is preliminary data.</text>
</comment>
<evidence type="ECO:0000313" key="3">
    <source>
        <dbReference type="Proteomes" id="UP000316759"/>
    </source>
</evidence>
<reference evidence="2 3" key="1">
    <citation type="submission" date="2019-04" db="EMBL/GenBank/DDBJ databases">
        <title>Annotation for the trematode Fasciola gigantica.</title>
        <authorList>
            <person name="Choi Y.-J."/>
        </authorList>
    </citation>
    <scope>NUCLEOTIDE SEQUENCE [LARGE SCALE GENOMIC DNA]</scope>
    <source>
        <strain evidence="2">Uganda_cow_1</strain>
    </source>
</reference>
<protein>
    <submittedName>
        <fullName evidence="2">Uncharacterized protein</fullName>
    </submittedName>
</protein>
<organism evidence="2 3">
    <name type="scientific">Fasciola gigantica</name>
    <name type="common">Giant liver fluke</name>
    <dbReference type="NCBI Taxonomy" id="46835"/>
    <lineage>
        <taxon>Eukaryota</taxon>
        <taxon>Metazoa</taxon>
        <taxon>Spiralia</taxon>
        <taxon>Lophotrochozoa</taxon>
        <taxon>Platyhelminthes</taxon>
        <taxon>Trematoda</taxon>
        <taxon>Digenea</taxon>
        <taxon>Plagiorchiida</taxon>
        <taxon>Echinostomata</taxon>
        <taxon>Echinostomatoidea</taxon>
        <taxon>Fasciolidae</taxon>
        <taxon>Fasciola</taxon>
    </lineage>
</organism>
<dbReference type="AlphaFoldDB" id="A0A504YMZ9"/>